<evidence type="ECO:0000313" key="4">
    <source>
        <dbReference type="EMBL" id="MDT0619567.1"/>
    </source>
</evidence>
<feature type="transmembrane region" description="Helical" evidence="3">
    <location>
        <begin position="133"/>
        <end position="152"/>
    </location>
</feature>
<dbReference type="PROSITE" id="PS00379">
    <property type="entry name" value="CDP_ALCOHOL_P_TRANSF"/>
    <property type="match status" value="1"/>
</dbReference>
<comment type="similarity">
    <text evidence="2">Belongs to the CDP-alcohol phosphatidyltransferase class-I family.</text>
</comment>
<feature type="transmembrane region" description="Helical" evidence="3">
    <location>
        <begin position="73"/>
        <end position="94"/>
    </location>
</feature>
<gene>
    <name evidence="4" type="ORF">RM531_13895</name>
</gene>
<evidence type="ECO:0000256" key="2">
    <source>
        <dbReference type="RuleBase" id="RU003750"/>
    </source>
</evidence>
<evidence type="ECO:0000256" key="1">
    <source>
        <dbReference type="ARBA" id="ARBA00022679"/>
    </source>
</evidence>
<dbReference type="InterPro" id="IPR048254">
    <property type="entry name" value="CDP_ALCOHOL_P_TRANSF_CS"/>
</dbReference>
<sequence length="198" mass="21382">MANSITFGRCLLLLLLLAVVYSGMPTLQLLNAPLVILIIALDGVDGWVARKRGEESLFGATFDIAADRMVENVLWVVLAHLGLIGVWVPLLFIVRGTLVDAIRSTGTASGTAAFDMMQSPVGRFLVAGRFMRFSYAAVKAVTFAWVLLWQPFPALFPAFWNTWGAGMDAIGLALVVASAALCVLRGLPVVIEFLANRD</sequence>
<dbReference type="EMBL" id="JAVRHY010000016">
    <property type="protein sequence ID" value="MDT0619567.1"/>
    <property type="molecule type" value="Genomic_DNA"/>
</dbReference>
<dbReference type="Pfam" id="PF01066">
    <property type="entry name" value="CDP-OH_P_transf"/>
    <property type="match status" value="1"/>
</dbReference>
<keyword evidence="3" id="KW-1133">Transmembrane helix</keyword>
<accession>A0ABU3BAR1</accession>
<dbReference type="InterPro" id="IPR000462">
    <property type="entry name" value="CDP-OH_P_trans"/>
</dbReference>
<name>A0ABU3BAR1_9GAMM</name>
<organism evidence="4 5">
    <name type="scientific">Spectribacter acetivorans</name>
    <dbReference type="NCBI Taxonomy" id="3075603"/>
    <lineage>
        <taxon>Bacteria</taxon>
        <taxon>Pseudomonadati</taxon>
        <taxon>Pseudomonadota</taxon>
        <taxon>Gammaproteobacteria</taxon>
        <taxon>Salinisphaerales</taxon>
        <taxon>Salinisphaeraceae</taxon>
        <taxon>Spectribacter</taxon>
    </lineage>
</organism>
<dbReference type="Proteomes" id="UP001259982">
    <property type="component" value="Unassembled WGS sequence"/>
</dbReference>
<dbReference type="InterPro" id="IPR043130">
    <property type="entry name" value="CDP-OH_PTrfase_TM_dom"/>
</dbReference>
<evidence type="ECO:0000313" key="5">
    <source>
        <dbReference type="Proteomes" id="UP001259982"/>
    </source>
</evidence>
<comment type="caution">
    <text evidence="4">The sequence shown here is derived from an EMBL/GenBank/DDBJ whole genome shotgun (WGS) entry which is preliminary data.</text>
</comment>
<protein>
    <submittedName>
        <fullName evidence="4">CDP-alcohol phosphatidyltransferase family protein</fullName>
    </submittedName>
</protein>
<feature type="transmembrane region" description="Helical" evidence="3">
    <location>
        <begin position="172"/>
        <end position="195"/>
    </location>
</feature>
<keyword evidence="5" id="KW-1185">Reference proteome</keyword>
<dbReference type="RefSeq" id="WP_311660076.1">
    <property type="nucleotide sequence ID" value="NZ_JAVRHY010000016.1"/>
</dbReference>
<keyword evidence="3" id="KW-0812">Transmembrane</keyword>
<keyword evidence="1 2" id="KW-0808">Transferase</keyword>
<reference evidence="4 5" key="1">
    <citation type="submission" date="2023-09" db="EMBL/GenBank/DDBJ databases">
        <authorList>
            <person name="Rey-Velasco X."/>
        </authorList>
    </citation>
    <scope>NUCLEOTIDE SEQUENCE [LARGE SCALE GENOMIC DNA]</scope>
    <source>
        <strain evidence="4 5">P385</strain>
    </source>
</reference>
<dbReference type="Gene3D" id="1.20.120.1760">
    <property type="match status" value="1"/>
</dbReference>
<proteinExistence type="inferred from homology"/>
<evidence type="ECO:0000256" key="3">
    <source>
        <dbReference type="SAM" id="Phobius"/>
    </source>
</evidence>
<keyword evidence="3" id="KW-0472">Membrane</keyword>